<dbReference type="Pfam" id="PF06527">
    <property type="entry name" value="TniQ"/>
    <property type="match status" value="1"/>
</dbReference>
<gene>
    <name evidence="3" type="ORF">EU509_20550</name>
</gene>
<evidence type="ECO:0000259" key="2">
    <source>
        <dbReference type="Pfam" id="PF15978"/>
    </source>
</evidence>
<feature type="domain" description="Transposon Tn7 transposition protein TnsD C-terminal" evidence="2">
    <location>
        <begin position="209"/>
        <end position="493"/>
    </location>
</feature>
<dbReference type="EMBL" id="SEUJ01000078">
    <property type="protein sequence ID" value="KAA1150496.1"/>
    <property type="molecule type" value="Genomic_DNA"/>
</dbReference>
<evidence type="ECO:0000259" key="1">
    <source>
        <dbReference type="Pfam" id="PF06527"/>
    </source>
</evidence>
<accession>A0ABQ6RD95</accession>
<evidence type="ECO:0000313" key="3">
    <source>
        <dbReference type="EMBL" id="KAA1150496.1"/>
    </source>
</evidence>
<protein>
    <recommendedName>
        <fullName evidence="5">Transposon Tn7 transposition protein TnsD C-termianl domain-containing protein</fullName>
    </recommendedName>
</protein>
<dbReference type="InterPro" id="IPR032750">
    <property type="entry name" value="TnsD_C"/>
</dbReference>
<name>A0ABQ6RD95_9GAMM</name>
<comment type="caution">
    <text evidence="3">The sequence shown here is derived from an EMBL/GenBank/DDBJ whole genome shotgun (WGS) entry which is preliminary data.</text>
</comment>
<sequence length="502" mass="57168">MASIVCIDVAALFGGRMAFIRNCSLSALLPNETIYSWLARAGLISGLATDHDFLLVRLGYTGQQLTSIFPPFIVQVSQSVGLDINEIITKHGVLPFFKPFIRSDTFKNAHDNLSKGLCVDSYNQFSLLANRIPEPTVLSYCSKCAAQDIKNVGVAYWHVAHQLPWINYCPFHLIKLEAIKRERKLLALPPQVASEDKGLTQASLKQARLAQDAYALWSLNLEAIDSDVLRKIYLHGLNANNLVCNYGSVRQGKWQTSLKEYWVNELPKGLFDAVFGGSKSNSYPSNFIYQSHAQFHSLKHLLVIQHLFGSLSEFLKCCSNPNQLNVRPDHVINDVFERVNPEKTDLLLKQLRNGMSMRQAAKRANVSVGYAKSIAMQNNIRIHRRAQFLFATERKQILSRLKAGELTTSIAKEMECSQSAVEQLLTQFPDIKELRIQLRFEKQRDIHRSAVKECLNSLEIPTCGKVQKFQRSAYTWLFKHDKEWLYKALPEAIPRINRRRVY</sequence>
<proteinExistence type="predicted"/>
<dbReference type="InterPro" id="IPR009492">
    <property type="entry name" value="TniQ"/>
</dbReference>
<dbReference type="Pfam" id="PF15978">
    <property type="entry name" value="TnsD"/>
    <property type="match status" value="1"/>
</dbReference>
<evidence type="ECO:0008006" key="5">
    <source>
        <dbReference type="Google" id="ProtNLM"/>
    </source>
</evidence>
<feature type="domain" description="TniQ" evidence="1">
    <location>
        <begin position="28"/>
        <end position="176"/>
    </location>
</feature>
<keyword evidence="4" id="KW-1185">Reference proteome</keyword>
<evidence type="ECO:0000313" key="4">
    <source>
        <dbReference type="Proteomes" id="UP000322915"/>
    </source>
</evidence>
<dbReference type="Proteomes" id="UP000322915">
    <property type="component" value="Unassembled WGS sequence"/>
</dbReference>
<reference evidence="3 4" key="1">
    <citation type="submission" date="2019-01" db="EMBL/GenBank/DDBJ databases">
        <title>Genome sequences of marine Pseudoalteromonas species.</title>
        <authorList>
            <person name="Boraston A.B."/>
            <person name="Hehemann J.-H."/>
            <person name="Vickers C.J."/>
            <person name="Salama-Alber O."/>
            <person name="Abe K."/>
            <person name="Hettle A.J."/>
        </authorList>
    </citation>
    <scope>NUCLEOTIDE SEQUENCE [LARGE SCALE GENOMIC DNA]</scope>
    <source>
        <strain evidence="3 4">PS47</strain>
    </source>
</reference>
<organism evidence="3 4">
    <name type="scientific">Pseudoalteromonas fuliginea</name>
    <dbReference type="NCBI Taxonomy" id="1872678"/>
    <lineage>
        <taxon>Bacteria</taxon>
        <taxon>Pseudomonadati</taxon>
        <taxon>Pseudomonadota</taxon>
        <taxon>Gammaproteobacteria</taxon>
        <taxon>Alteromonadales</taxon>
        <taxon>Pseudoalteromonadaceae</taxon>
        <taxon>Pseudoalteromonas</taxon>
    </lineage>
</organism>